<sequence length="116" mass="12245">MPVTGSCHCGAVAYTLDEEMPTGAMACNCSICQRRGYLLHFTTPEAVIIEAADDAMTDYSFGRGVIRHQFCRTCGCAPVGGGTGPDGKEVIVINLRCTDGIDLDALQIQHYDGAGA</sequence>
<keyword evidence="6" id="KW-1185">Reference proteome</keyword>
<evidence type="ECO:0000256" key="1">
    <source>
        <dbReference type="ARBA" id="ARBA00005495"/>
    </source>
</evidence>
<evidence type="ECO:0000256" key="3">
    <source>
        <dbReference type="ARBA" id="ARBA00022833"/>
    </source>
</evidence>
<proteinExistence type="inferred from homology"/>
<dbReference type="InterPro" id="IPR011057">
    <property type="entry name" value="Mss4-like_sf"/>
</dbReference>
<reference evidence="5 6" key="1">
    <citation type="submission" date="2024-05" db="EMBL/GenBank/DDBJ databases">
        <title>Sphingomonas sp. HF-S3 16S ribosomal RNA gene Genome sequencing and assembly.</title>
        <authorList>
            <person name="Lee H."/>
        </authorList>
    </citation>
    <scope>NUCLEOTIDE SEQUENCE [LARGE SCALE GENOMIC DNA]</scope>
    <source>
        <strain evidence="5 6">HF-S3</strain>
    </source>
</reference>
<dbReference type="Pfam" id="PF04828">
    <property type="entry name" value="GFA"/>
    <property type="match status" value="1"/>
</dbReference>
<gene>
    <name evidence="5" type="ORF">TPR58_15105</name>
</gene>
<evidence type="ECO:0000313" key="6">
    <source>
        <dbReference type="Proteomes" id="UP001427805"/>
    </source>
</evidence>
<evidence type="ECO:0000256" key="2">
    <source>
        <dbReference type="ARBA" id="ARBA00022723"/>
    </source>
</evidence>
<dbReference type="Gene3D" id="2.170.150.70">
    <property type="match status" value="1"/>
</dbReference>
<evidence type="ECO:0000259" key="4">
    <source>
        <dbReference type="PROSITE" id="PS51891"/>
    </source>
</evidence>
<dbReference type="PANTHER" id="PTHR28620:SF1">
    <property type="entry name" value="CENP-V_GFA DOMAIN-CONTAINING PROTEIN"/>
    <property type="match status" value="1"/>
</dbReference>
<dbReference type="EMBL" id="JBDIZK010000009">
    <property type="protein sequence ID" value="MEN3748503.1"/>
    <property type="molecule type" value="Genomic_DNA"/>
</dbReference>
<dbReference type="SUPFAM" id="SSF51316">
    <property type="entry name" value="Mss4-like"/>
    <property type="match status" value="1"/>
</dbReference>
<dbReference type="PROSITE" id="PS51891">
    <property type="entry name" value="CENP_V_GFA"/>
    <property type="match status" value="1"/>
</dbReference>
<accession>A0ABV0BAB3</accession>
<protein>
    <submittedName>
        <fullName evidence="5">GFA family protein</fullName>
    </submittedName>
</protein>
<dbReference type="PANTHER" id="PTHR28620">
    <property type="entry name" value="CENTROMERE PROTEIN V"/>
    <property type="match status" value="1"/>
</dbReference>
<comment type="caution">
    <text evidence="5">The sequence shown here is derived from an EMBL/GenBank/DDBJ whole genome shotgun (WGS) entry which is preliminary data.</text>
</comment>
<organism evidence="5 6">
    <name type="scientific">Sphingomonas rustica</name>
    <dbReference type="NCBI Taxonomy" id="3103142"/>
    <lineage>
        <taxon>Bacteria</taxon>
        <taxon>Pseudomonadati</taxon>
        <taxon>Pseudomonadota</taxon>
        <taxon>Alphaproteobacteria</taxon>
        <taxon>Sphingomonadales</taxon>
        <taxon>Sphingomonadaceae</taxon>
        <taxon>Sphingomonas</taxon>
    </lineage>
</organism>
<evidence type="ECO:0000313" key="5">
    <source>
        <dbReference type="EMBL" id="MEN3748503.1"/>
    </source>
</evidence>
<dbReference type="Proteomes" id="UP001427805">
    <property type="component" value="Unassembled WGS sequence"/>
</dbReference>
<keyword evidence="2" id="KW-0479">Metal-binding</keyword>
<name>A0ABV0BAB3_9SPHN</name>
<keyword evidence="3" id="KW-0862">Zinc</keyword>
<feature type="domain" description="CENP-V/GFA" evidence="4">
    <location>
        <begin position="3"/>
        <end position="112"/>
    </location>
</feature>
<dbReference type="InterPro" id="IPR006913">
    <property type="entry name" value="CENP-V/GFA"/>
</dbReference>
<dbReference type="InterPro" id="IPR052355">
    <property type="entry name" value="CENP-V-like"/>
</dbReference>
<dbReference type="RefSeq" id="WP_346247532.1">
    <property type="nucleotide sequence ID" value="NZ_JBDIZK010000009.1"/>
</dbReference>
<comment type="similarity">
    <text evidence="1">Belongs to the Gfa family.</text>
</comment>